<evidence type="ECO:0000313" key="1">
    <source>
        <dbReference type="EMBL" id="KAG8197601.1"/>
    </source>
</evidence>
<protein>
    <submittedName>
        <fullName evidence="1">Uncharacterized protein</fullName>
    </submittedName>
</protein>
<organism evidence="1 2">
    <name type="scientific">Oedothorax gibbosus</name>
    <dbReference type="NCBI Taxonomy" id="931172"/>
    <lineage>
        <taxon>Eukaryota</taxon>
        <taxon>Metazoa</taxon>
        <taxon>Ecdysozoa</taxon>
        <taxon>Arthropoda</taxon>
        <taxon>Chelicerata</taxon>
        <taxon>Arachnida</taxon>
        <taxon>Araneae</taxon>
        <taxon>Araneomorphae</taxon>
        <taxon>Entelegynae</taxon>
        <taxon>Araneoidea</taxon>
        <taxon>Linyphiidae</taxon>
        <taxon>Erigoninae</taxon>
        <taxon>Oedothorax</taxon>
    </lineage>
</organism>
<dbReference type="EMBL" id="JAFNEN010000053">
    <property type="protein sequence ID" value="KAG8197601.1"/>
    <property type="molecule type" value="Genomic_DNA"/>
</dbReference>
<accession>A0AAV6VN72</accession>
<gene>
    <name evidence="1" type="ORF">JTE90_021331</name>
</gene>
<sequence length="74" mass="8883">MCVNVYKSRQRKVKSYKKVQELEENFYRIIRIIAHGRTISCTAQRAREQLPIRFRQVLYDVVKETKKLIGDLQV</sequence>
<comment type="caution">
    <text evidence="1">The sequence shown here is derived from an EMBL/GenBank/DDBJ whole genome shotgun (WGS) entry which is preliminary data.</text>
</comment>
<evidence type="ECO:0000313" key="2">
    <source>
        <dbReference type="Proteomes" id="UP000827092"/>
    </source>
</evidence>
<name>A0AAV6VN72_9ARAC</name>
<keyword evidence="2" id="KW-1185">Reference proteome</keyword>
<proteinExistence type="predicted"/>
<dbReference type="AlphaFoldDB" id="A0AAV6VN72"/>
<reference evidence="1 2" key="1">
    <citation type="journal article" date="2022" name="Nat. Ecol. Evol.">
        <title>A masculinizing supergene underlies an exaggerated male reproductive morph in a spider.</title>
        <authorList>
            <person name="Hendrickx F."/>
            <person name="De Corte Z."/>
            <person name="Sonet G."/>
            <person name="Van Belleghem S.M."/>
            <person name="Kostlbacher S."/>
            <person name="Vangestel C."/>
        </authorList>
    </citation>
    <scope>NUCLEOTIDE SEQUENCE [LARGE SCALE GENOMIC DNA]</scope>
    <source>
        <strain evidence="1">W744_W776</strain>
    </source>
</reference>
<dbReference type="Proteomes" id="UP000827092">
    <property type="component" value="Unassembled WGS sequence"/>
</dbReference>